<gene>
    <name evidence="2" type="ORF">H9656_07650</name>
</gene>
<dbReference type="InterPro" id="IPR014710">
    <property type="entry name" value="RmlC-like_jellyroll"/>
</dbReference>
<proteinExistence type="predicted"/>
<dbReference type="PANTHER" id="PTHR36440:SF1">
    <property type="entry name" value="PUTATIVE (AFU_ORTHOLOGUE AFUA_8G07350)-RELATED"/>
    <property type="match status" value="1"/>
</dbReference>
<accession>A0ABR8R0E4</accession>
<dbReference type="InterPro" id="IPR011051">
    <property type="entry name" value="RmlC_Cupin_sf"/>
</dbReference>
<name>A0ABR8R0E4_9CAUL</name>
<organism evidence="2 3">
    <name type="scientific">Brevundimonas guildfordensis</name>
    <dbReference type="NCBI Taxonomy" id="2762241"/>
    <lineage>
        <taxon>Bacteria</taxon>
        <taxon>Pseudomonadati</taxon>
        <taxon>Pseudomonadota</taxon>
        <taxon>Alphaproteobacteria</taxon>
        <taxon>Caulobacterales</taxon>
        <taxon>Caulobacteraceae</taxon>
        <taxon>Brevundimonas</taxon>
    </lineage>
</organism>
<dbReference type="SUPFAM" id="SSF51182">
    <property type="entry name" value="RmlC-like cupins"/>
    <property type="match status" value="1"/>
</dbReference>
<evidence type="ECO:0000259" key="1">
    <source>
        <dbReference type="Pfam" id="PF07883"/>
    </source>
</evidence>
<reference evidence="2 3" key="1">
    <citation type="submission" date="2020-08" db="EMBL/GenBank/DDBJ databases">
        <title>A Genomic Blueprint of the Chicken Gut Microbiome.</title>
        <authorList>
            <person name="Gilroy R."/>
            <person name="Ravi A."/>
            <person name="Getino M."/>
            <person name="Pursley I."/>
            <person name="Horton D.L."/>
            <person name="Alikhan N.-F."/>
            <person name="Baker D."/>
            <person name="Gharbi K."/>
            <person name="Hall N."/>
            <person name="Watson M."/>
            <person name="Adriaenssens E.M."/>
            <person name="Foster-Nyarko E."/>
            <person name="Jarju S."/>
            <person name="Secka A."/>
            <person name="Antonio M."/>
            <person name="Oren A."/>
            <person name="Chaudhuri R."/>
            <person name="La Ragione R.M."/>
            <person name="Hildebrand F."/>
            <person name="Pallen M.J."/>
        </authorList>
    </citation>
    <scope>NUCLEOTIDE SEQUENCE [LARGE SCALE GENOMIC DNA]</scope>
    <source>
        <strain evidence="2 3">Sa3CVA3</strain>
    </source>
</reference>
<dbReference type="Pfam" id="PF07883">
    <property type="entry name" value="Cupin_2"/>
    <property type="match status" value="1"/>
</dbReference>
<dbReference type="Proteomes" id="UP000638918">
    <property type="component" value="Unassembled WGS sequence"/>
</dbReference>
<dbReference type="RefSeq" id="WP_191743559.1">
    <property type="nucleotide sequence ID" value="NZ_JACSQU010000001.1"/>
</dbReference>
<comment type="caution">
    <text evidence="2">The sequence shown here is derived from an EMBL/GenBank/DDBJ whole genome shotgun (WGS) entry which is preliminary data.</text>
</comment>
<protein>
    <submittedName>
        <fullName evidence="2">Cupin domain-containing protein</fullName>
    </submittedName>
</protein>
<evidence type="ECO:0000313" key="2">
    <source>
        <dbReference type="EMBL" id="MBD7941258.1"/>
    </source>
</evidence>
<dbReference type="PANTHER" id="PTHR36440">
    <property type="entry name" value="PUTATIVE (AFU_ORTHOLOGUE AFUA_8G07350)-RELATED"/>
    <property type="match status" value="1"/>
</dbReference>
<keyword evidence="3" id="KW-1185">Reference proteome</keyword>
<sequence length="176" mass="18483">MLMSLIVLGASLAAGPQGPAPPAPAPSVVIRRSGEAVGAIGVGQVAYLSPPEGHALGQMILIEGPGYRTPIHVHHHLDESFYVLSGRLTLHAGGQTQVLGPGDYVFIPRGVPHAQGNQGSEATHLLMSVSSGDFLGFFRAREDLVKTSPPGHPDYGPRMHALSDIYDVENLGDPPF</sequence>
<dbReference type="InterPro" id="IPR053146">
    <property type="entry name" value="QDO-like"/>
</dbReference>
<feature type="domain" description="Cupin type-2" evidence="1">
    <location>
        <begin position="65"/>
        <end position="127"/>
    </location>
</feature>
<evidence type="ECO:0000313" key="3">
    <source>
        <dbReference type="Proteomes" id="UP000638918"/>
    </source>
</evidence>
<dbReference type="Gene3D" id="2.60.120.10">
    <property type="entry name" value="Jelly Rolls"/>
    <property type="match status" value="1"/>
</dbReference>
<dbReference type="EMBL" id="JACSQU010000001">
    <property type="protein sequence ID" value="MBD7941258.1"/>
    <property type="molecule type" value="Genomic_DNA"/>
</dbReference>
<dbReference type="InterPro" id="IPR013096">
    <property type="entry name" value="Cupin_2"/>
</dbReference>